<evidence type="ECO:0000256" key="4">
    <source>
        <dbReference type="PROSITE-ProRule" id="PRU00206"/>
    </source>
</evidence>
<evidence type="ECO:0000256" key="2">
    <source>
        <dbReference type="ARBA" id="ARBA00022737"/>
    </source>
</evidence>
<evidence type="ECO:0000256" key="3">
    <source>
        <dbReference type="ARBA" id="ARBA00022837"/>
    </source>
</evidence>
<comment type="caution">
    <text evidence="4">Lacks conserved residue(s) required for the propagation of feature annotation.</text>
</comment>
<dbReference type="STRING" id="74557.A0A1W0A0L3"/>
<reference evidence="7 8" key="1">
    <citation type="journal article" date="2014" name="Genome Biol. Evol.">
        <title>The secreted proteins of Achlya hypogyna and Thraustotheca clavata identify the ancestral oomycete secretome and reveal gene acquisitions by horizontal gene transfer.</title>
        <authorList>
            <person name="Misner I."/>
            <person name="Blouin N."/>
            <person name="Leonard G."/>
            <person name="Richards T.A."/>
            <person name="Lane C.E."/>
        </authorList>
    </citation>
    <scope>NUCLEOTIDE SEQUENCE [LARGE SCALE GENOMIC DNA]</scope>
    <source>
        <strain evidence="7 8">ATCC 34112</strain>
    </source>
</reference>
<gene>
    <name evidence="7" type="ORF">THRCLA_21065</name>
</gene>
<sequence length="869" mass="92832">MRLLLLPLTAFLCLTNGLSPGRIQFSPTQYSATNQWGSIYLVLQRALGSDGPAAVFLNTNNGSALSGIDFIPLQNRSVSWVDTNWASVQIPIAFISRVLTQDLTFSVTMTPTDNTTTIYTPMATAFITIQAANLYPGDLCFTTPTINVTIPPLTLPTTPISVSVPVGRFNGSYGSIQVQYALAPIANLPPSSIPADGIDFKIPSTLWGNYLLWQDGDNTTKSIVLNVFNIALYRNTKQLAFSLYFPTGGSKVLIPSTAIINIVGNIQDAPTGVLLLQAPCFPSCPANTYTIQEGGAVRVFVQRQNGTFGSVSVQYSVLPDPSTNTQANVDIIPISGTLSWVDGDTSSQFFVVQTKRSSNPKKQAVIKIYQPTGGATILPIAASSVLVINSMPAPLNLGGEVDFIVKSGIQLSLSKMPLASDQVFQIEIDKYQSGIESSKTLVVNMPGNITFIVRRARGSLGAASVYVQTISQTSIAGVDYVAVGQLLLWADGDTRDIPVDVTILSPPYTNFNGMSTVPKTLSIALTNPSTVILGSFSQYLVLLKGTQQVPSLVGFTLDMTAKLLILQYSFPVLAATANVALLTLQSSVQQGTSYTLTSNSIVIADADPAIVRISLHPIDRNGIENQVGLAQATATTFITYSPGFVQYPIFNCASTAVNGCVVPPLPAQQPYSATNFNSDTLSPTLVRFVFDGQYLLLRFSKVIDPQTILMNQIRLCDSNTFLSCATLSTSSYIVQGTRSGGPNTLLPSSPGDGTLITIFVGPADQALIKSTGSGLIGVAATSTFIIVSNQIQDIFRHPLLPPFAIGAGIAPDCSPCPTNSYASQRCSDISSRICTPCTVCPFDYHEKNACTPTRDRICQRIYIILANNS</sequence>
<feature type="signal peptide" evidence="5">
    <location>
        <begin position="1"/>
        <end position="17"/>
    </location>
</feature>
<evidence type="ECO:0000259" key="6">
    <source>
        <dbReference type="PROSITE" id="PS50050"/>
    </source>
</evidence>
<dbReference type="InterPro" id="IPR026919">
    <property type="entry name" value="ADGRV1"/>
</dbReference>
<dbReference type="GO" id="GO:0001965">
    <property type="term" value="F:G-protein alpha-subunit binding"/>
    <property type="evidence" value="ECO:0007669"/>
    <property type="project" value="TreeGrafter"/>
</dbReference>
<dbReference type="EMBL" id="JNBS01000768">
    <property type="protein sequence ID" value="OQS03797.1"/>
    <property type="molecule type" value="Genomic_DNA"/>
</dbReference>
<dbReference type="GO" id="GO:0016020">
    <property type="term" value="C:membrane"/>
    <property type="evidence" value="ECO:0007669"/>
    <property type="project" value="InterPro"/>
</dbReference>
<feature type="disulfide bond" evidence="4">
    <location>
        <begin position="837"/>
        <end position="850"/>
    </location>
</feature>
<dbReference type="OrthoDB" id="194033at2759"/>
<dbReference type="GO" id="GO:0071277">
    <property type="term" value="P:cellular response to calcium ion"/>
    <property type="evidence" value="ECO:0007669"/>
    <property type="project" value="TreeGrafter"/>
</dbReference>
<feature type="disulfide bond" evidence="4">
    <location>
        <begin position="840"/>
        <end position="858"/>
    </location>
</feature>
<keyword evidence="3" id="KW-0106">Calcium</keyword>
<dbReference type="InterPro" id="IPR003644">
    <property type="entry name" value="Calx_beta"/>
</dbReference>
<dbReference type="GO" id="GO:0005737">
    <property type="term" value="C:cytoplasm"/>
    <property type="evidence" value="ECO:0007669"/>
    <property type="project" value="TreeGrafter"/>
</dbReference>
<dbReference type="AlphaFoldDB" id="A0A1W0A0L3"/>
<dbReference type="Gene3D" id="2.10.50.10">
    <property type="entry name" value="Tumor Necrosis Factor Receptor, subunit A, domain 2"/>
    <property type="match status" value="1"/>
</dbReference>
<evidence type="ECO:0000313" key="8">
    <source>
        <dbReference type="Proteomes" id="UP000243217"/>
    </source>
</evidence>
<name>A0A1W0A0L3_9STRA</name>
<feature type="repeat" description="TNFR-Cys" evidence="4">
    <location>
        <begin position="815"/>
        <end position="858"/>
    </location>
</feature>
<dbReference type="PROSITE" id="PS50050">
    <property type="entry name" value="TNFR_NGFR_2"/>
    <property type="match status" value="1"/>
</dbReference>
<keyword evidence="4" id="KW-1015">Disulfide bond</keyword>
<feature type="chain" id="PRO_5010736220" description="TNFR-Cys domain-containing protein" evidence="5">
    <location>
        <begin position="18"/>
        <end position="869"/>
    </location>
</feature>
<keyword evidence="2" id="KW-0677">Repeat</keyword>
<dbReference type="Gene3D" id="2.60.40.2030">
    <property type="match status" value="3"/>
</dbReference>
<dbReference type="InterPro" id="IPR001368">
    <property type="entry name" value="TNFR/NGFR_Cys_rich_reg"/>
</dbReference>
<dbReference type="PANTHER" id="PTHR46682">
    <property type="entry name" value="ADHESION G-PROTEIN COUPLED RECEPTOR V1"/>
    <property type="match status" value="1"/>
</dbReference>
<feature type="domain" description="TNFR-Cys" evidence="6">
    <location>
        <begin position="815"/>
        <end position="858"/>
    </location>
</feature>
<dbReference type="Proteomes" id="UP000243217">
    <property type="component" value="Unassembled WGS sequence"/>
</dbReference>
<comment type="caution">
    <text evidence="7">The sequence shown here is derived from an EMBL/GenBank/DDBJ whole genome shotgun (WGS) entry which is preliminary data.</text>
</comment>
<dbReference type="InterPro" id="IPR038081">
    <property type="entry name" value="CalX-like_sf"/>
</dbReference>
<dbReference type="Pfam" id="PF03160">
    <property type="entry name" value="Calx-beta"/>
    <property type="match status" value="2"/>
</dbReference>
<evidence type="ECO:0000256" key="1">
    <source>
        <dbReference type="ARBA" id="ARBA00022729"/>
    </source>
</evidence>
<accession>A0A1W0A0L3</accession>
<dbReference type="SUPFAM" id="SSF141072">
    <property type="entry name" value="CalX-like"/>
    <property type="match status" value="4"/>
</dbReference>
<dbReference type="GO" id="GO:0010855">
    <property type="term" value="F:adenylate cyclase inhibitor activity"/>
    <property type="evidence" value="ECO:0007669"/>
    <property type="project" value="TreeGrafter"/>
</dbReference>
<dbReference type="PANTHER" id="PTHR46682:SF1">
    <property type="entry name" value="ADHESION G-PROTEIN COUPLED RECEPTOR V1"/>
    <property type="match status" value="1"/>
</dbReference>
<dbReference type="CDD" id="cd00185">
    <property type="entry name" value="TNFRSF"/>
    <property type="match status" value="1"/>
</dbReference>
<evidence type="ECO:0000313" key="7">
    <source>
        <dbReference type="EMBL" id="OQS03797.1"/>
    </source>
</evidence>
<keyword evidence="8" id="KW-1185">Reference proteome</keyword>
<keyword evidence="1 5" id="KW-0732">Signal</keyword>
<dbReference type="GO" id="GO:0004930">
    <property type="term" value="F:G protein-coupled receptor activity"/>
    <property type="evidence" value="ECO:0007669"/>
    <property type="project" value="InterPro"/>
</dbReference>
<protein>
    <recommendedName>
        <fullName evidence="6">TNFR-Cys domain-containing protein</fullName>
    </recommendedName>
</protein>
<evidence type="ECO:0000256" key="5">
    <source>
        <dbReference type="SAM" id="SignalP"/>
    </source>
</evidence>
<organism evidence="7 8">
    <name type="scientific">Thraustotheca clavata</name>
    <dbReference type="NCBI Taxonomy" id="74557"/>
    <lineage>
        <taxon>Eukaryota</taxon>
        <taxon>Sar</taxon>
        <taxon>Stramenopiles</taxon>
        <taxon>Oomycota</taxon>
        <taxon>Saprolegniomycetes</taxon>
        <taxon>Saprolegniales</taxon>
        <taxon>Achlyaceae</taxon>
        <taxon>Thraustotheca</taxon>
    </lineage>
</organism>
<dbReference type="SMART" id="SM00208">
    <property type="entry name" value="TNFR"/>
    <property type="match status" value="1"/>
</dbReference>
<proteinExistence type="predicted"/>